<dbReference type="GO" id="GO:0009141">
    <property type="term" value="P:nucleoside triphosphate metabolic process"/>
    <property type="evidence" value="ECO:0007669"/>
    <property type="project" value="TreeGrafter"/>
</dbReference>
<feature type="compositionally biased region" description="Pro residues" evidence="1">
    <location>
        <begin position="628"/>
        <end position="646"/>
    </location>
</feature>
<dbReference type="PANTHER" id="PTHR10151:SF120">
    <property type="entry name" value="BIS(5'-ADENOSYL)-TRIPHOSPHATASE"/>
    <property type="match status" value="1"/>
</dbReference>
<dbReference type="Gene3D" id="3.40.720.10">
    <property type="entry name" value="Alkaline Phosphatase, subunit A"/>
    <property type="match status" value="1"/>
</dbReference>
<protein>
    <submittedName>
        <fullName evidence="3">Uncharacterized protein</fullName>
    </submittedName>
</protein>
<reference evidence="3" key="1">
    <citation type="submission" date="2023-04" db="EMBL/GenBank/DDBJ databases">
        <title>Black Yeasts Isolated from many extreme environments.</title>
        <authorList>
            <person name="Coleine C."/>
            <person name="Stajich J.E."/>
            <person name="Selbmann L."/>
        </authorList>
    </citation>
    <scope>NUCLEOTIDE SEQUENCE</scope>
    <source>
        <strain evidence="3">CCFEE 5312</strain>
    </source>
</reference>
<accession>A0AAJ0GK77</accession>
<dbReference type="FunFam" id="3.30.1360.180:FF:000003">
    <property type="entry name" value="Type I phosphodiesterase/nucleotide pyrophosphatase family protein"/>
    <property type="match status" value="1"/>
</dbReference>
<gene>
    <name evidence="3" type="ORF">LTR09_000745</name>
</gene>
<keyword evidence="2" id="KW-1133">Transmembrane helix</keyword>
<dbReference type="InterPro" id="IPR002591">
    <property type="entry name" value="Phosphodiest/P_Trfase"/>
</dbReference>
<dbReference type="PANTHER" id="PTHR10151">
    <property type="entry name" value="ECTONUCLEOTIDE PYROPHOSPHATASE/PHOSPHODIESTERASE"/>
    <property type="match status" value="1"/>
</dbReference>
<feature type="compositionally biased region" description="Basic and acidic residues" evidence="1">
    <location>
        <begin position="78"/>
        <end position="89"/>
    </location>
</feature>
<feature type="region of interest" description="Disordered" evidence="1">
    <location>
        <begin position="585"/>
        <end position="705"/>
    </location>
</feature>
<feature type="transmembrane region" description="Helical" evidence="2">
    <location>
        <begin position="130"/>
        <end position="152"/>
    </location>
</feature>
<feature type="compositionally biased region" description="Pro residues" evidence="1">
    <location>
        <begin position="654"/>
        <end position="680"/>
    </location>
</feature>
<evidence type="ECO:0000256" key="2">
    <source>
        <dbReference type="SAM" id="Phobius"/>
    </source>
</evidence>
<keyword evidence="2" id="KW-0812">Transmembrane</keyword>
<dbReference type="Proteomes" id="UP001271007">
    <property type="component" value="Unassembled WGS sequence"/>
</dbReference>
<dbReference type="Gene3D" id="3.30.1360.180">
    <property type="match status" value="1"/>
</dbReference>
<feature type="compositionally biased region" description="Basic and acidic residues" evidence="1">
    <location>
        <begin position="20"/>
        <end position="38"/>
    </location>
</feature>
<dbReference type="CDD" id="cd16018">
    <property type="entry name" value="Enpp"/>
    <property type="match status" value="1"/>
</dbReference>
<evidence type="ECO:0000313" key="3">
    <source>
        <dbReference type="EMBL" id="KAK3059179.1"/>
    </source>
</evidence>
<feature type="compositionally biased region" description="Basic and acidic residues" evidence="1">
    <location>
        <begin position="682"/>
        <end position="698"/>
    </location>
</feature>
<dbReference type="Pfam" id="PF01663">
    <property type="entry name" value="Phosphodiest"/>
    <property type="match status" value="1"/>
</dbReference>
<feature type="region of interest" description="Disordered" evidence="1">
    <location>
        <begin position="724"/>
        <end position="744"/>
    </location>
</feature>
<dbReference type="GO" id="GO:0047429">
    <property type="term" value="F:nucleoside triphosphate diphosphatase activity"/>
    <property type="evidence" value="ECO:0007669"/>
    <property type="project" value="TreeGrafter"/>
</dbReference>
<keyword evidence="4" id="KW-1185">Reference proteome</keyword>
<evidence type="ECO:0000313" key="4">
    <source>
        <dbReference type="Proteomes" id="UP001271007"/>
    </source>
</evidence>
<sequence>MAISAHEQLDQPDDSESDDGERAARPSEDVRRHDRETMTAEDEAERLIGGGPTEESRMGKSYRGDGAQRKKKRRRRDGRSGEEEKRELMYEMEEGGPRNSSAESVTSSSEGDMQRLGEVQARRPSRAKRWTTLSVIHIFIVAAFLALLYGAYRATTGTKISNDTSTTAPTLSNGTHTFAPTTILLSLDGFRADFLDRGITPTLNGFIRSGVSPRYMQPAFPSLTFPNHFTLVTGLHPESHGIVGNTFWDPDTKKEFYYTDPARSMTPEWWNAEPIWVSAEKQGVRSAIHMWPGSEAHIAGIEPEFNADERLDRKVQRVLHWLDMPSDQDVRNSGIERVKERRPQLIAAYVPNVDADGHKYGPNSTYIRSTIAEVDGMLASLFNGIADRNLTNVINIVVVSDHGMATTATSRLVQLEDVVDTSLIEHTDGWPLYGLRPFDTSDAQLTNLYNQLVAKSKLPKYQDAFDVYLRDKNMPAKYHFSANQRIAPLWIIPRAGWAIVKKHEFDIVAAKQTNDVYHPRGLHGYDHEHPLMRAIFVARGPAFPHSGGSRVKEFQNTEVYNIVCDSLAMEPKQNNGTIRLPFATEGKHDFDAKPDEIYDPPSDEDDADDAKPGSPPEVPNLNARPTHPHPLQPHPSPPTPPTPPEATPLAPIEPFQPLPPDPPQPPKQPKPPEKPTPPGRPVVHDGDKTERPVVHDGGETGDAEVEGWWQWVKNKVEGFKGWVGSKFGADEKSGKEDEGKQEGG</sequence>
<feature type="compositionally biased region" description="Acidic residues" evidence="1">
    <location>
        <begin position="597"/>
        <end position="608"/>
    </location>
</feature>
<proteinExistence type="predicted"/>
<feature type="compositionally biased region" description="Basic and acidic residues" evidence="1">
    <location>
        <begin position="585"/>
        <end position="596"/>
    </location>
</feature>
<dbReference type="AlphaFoldDB" id="A0AAJ0GK77"/>
<organism evidence="3 4">
    <name type="scientific">Extremus antarcticus</name>
    <dbReference type="NCBI Taxonomy" id="702011"/>
    <lineage>
        <taxon>Eukaryota</taxon>
        <taxon>Fungi</taxon>
        <taxon>Dikarya</taxon>
        <taxon>Ascomycota</taxon>
        <taxon>Pezizomycotina</taxon>
        <taxon>Dothideomycetes</taxon>
        <taxon>Dothideomycetidae</taxon>
        <taxon>Mycosphaerellales</taxon>
        <taxon>Extremaceae</taxon>
        <taxon>Extremus</taxon>
    </lineage>
</organism>
<feature type="compositionally biased region" description="Basic and acidic residues" evidence="1">
    <location>
        <begin position="728"/>
        <end position="744"/>
    </location>
</feature>
<dbReference type="GO" id="GO:0017111">
    <property type="term" value="F:ribonucleoside triphosphate phosphatase activity"/>
    <property type="evidence" value="ECO:0007669"/>
    <property type="project" value="TreeGrafter"/>
</dbReference>
<dbReference type="EMBL" id="JAWDJX010000001">
    <property type="protein sequence ID" value="KAK3059179.1"/>
    <property type="molecule type" value="Genomic_DNA"/>
</dbReference>
<comment type="caution">
    <text evidence="3">The sequence shown here is derived from an EMBL/GenBank/DDBJ whole genome shotgun (WGS) entry which is preliminary data.</text>
</comment>
<feature type="region of interest" description="Disordered" evidence="1">
    <location>
        <begin position="1"/>
        <end position="124"/>
    </location>
</feature>
<dbReference type="SUPFAM" id="SSF53649">
    <property type="entry name" value="Alkaline phosphatase-like"/>
    <property type="match status" value="1"/>
</dbReference>
<feature type="compositionally biased region" description="Low complexity" evidence="1">
    <location>
        <begin position="100"/>
        <end position="109"/>
    </location>
</feature>
<feature type="compositionally biased region" description="Basic and acidic residues" evidence="1">
    <location>
        <begin position="54"/>
        <end position="68"/>
    </location>
</feature>
<evidence type="ECO:0000256" key="1">
    <source>
        <dbReference type="SAM" id="MobiDB-lite"/>
    </source>
</evidence>
<feature type="compositionally biased region" description="Acidic residues" evidence="1">
    <location>
        <begin position="10"/>
        <end position="19"/>
    </location>
</feature>
<name>A0AAJ0GK77_9PEZI</name>
<keyword evidence="2" id="KW-0472">Membrane</keyword>
<dbReference type="InterPro" id="IPR017850">
    <property type="entry name" value="Alkaline_phosphatase_core_sf"/>
</dbReference>